<keyword evidence="2" id="KW-1185">Reference proteome</keyword>
<organism evidence="1 2">
    <name type="scientific">Tomitella cavernea</name>
    <dbReference type="NCBI Taxonomy" id="1387982"/>
    <lineage>
        <taxon>Bacteria</taxon>
        <taxon>Bacillati</taxon>
        <taxon>Actinomycetota</taxon>
        <taxon>Actinomycetes</taxon>
        <taxon>Mycobacteriales</taxon>
        <taxon>Tomitella</taxon>
    </lineage>
</organism>
<evidence type="ECO:0000313" key="2">
    <source>
        <dbReference type="Proteomes" id="UP001500839"/>
    </source>
</evidence>
<dbReference type="EMBL" id="BAABKQ010000001">
    <property type="protein sequence ID" value="GAA4806919.1"/>
    <property type="molecule type" value="Genomic_DNA"/>
</dbReference>
<name>A0ABP9CAD2_9ACTN</name>
<proteinExistence type="predicted"/>
<gene>
    <name evidence="1" type="ORF">GCM10023353_07780</name>
</gene>
<evidence type="ECO:0000313" key="1">
    <source>
        <dbReference type="EMBL" id="GAA4806919.1"/>
    </source>
</evidence>
<sequence>MRPGGIIYSADDTGAPTECRVTAVTELPKADGVEPSVFDGPDGPRRLAVVACGCELAYACGCELAYACGGERTYADGVGDYADNVYLYAAPVR</sequence>
<reference evidence="2" key="1">
    <citation type="journal article" date="2019" name="Int. J. Syst. Evol. Microbiol.">
        <title>The Global Catalogue of Microorganisms (GCM) 10K type strain sequencing project: providing services to taxonomists for standard genome sequencing and annotation.</title>
        <authorList>
            <consortium name="The Broad Institute Genomics Platform"/>
            <consortium name="The Broad Institute Genome Sequencing Center for Infectious Disease"/>
            <person name="Wu L."/>
            <person name="Ma J."/>
        </authorList>
    </citation>
    <scope>NUCLEOTIDE SEQUENCE [LARGE SCALE GENOMIC DNA]</scope>
    <source>
        <strain evidence="2">JCM 18542</strain>
    </source>
</reference>
<dbReference type="Proteomes" id="UP001500839">
    <property type="component" value="Unassembled WGS sequence"/>
</dbReference>
<comment type="caution">
    <text evidence="1">The sequence shown here is derived from an EMBL/GenBank/DDBJ whole genome shotgun (WGS) entry which is preliminary data.</text>
</comment>
<protein>
    <submittedName>
        <fullName evidence="1">Uncharacterized protein</fullName>
    </submittedName>
</protein>
<accession>A0ABP9CAD2</accession>
<dbReference type="RefSeq" id="WP_200171009.1">
    <property type="nucleotide sequence ID" value="NZ_BAABKQ010000001.1"/>
</dbReference>